<evidence type="ECO:0000313" key="3">
    <source>
        <dbReference type="RefSeq" id="XP_006877375.1"/>
    </source>
</evidence>
<protein>
    <submittedName>
        <fullName evidence="3">Splicing factor, proline- and glutamine-rich-like</fullName>
    </submittedName>
</protein>
<keyword evidence="2" id="KW-1185">Reference proteome</keyword>
<feature type="compositionally biased region" description="Polar residues" evidence="1">
    <location>
        <begin position="216"/>
        <end position="231"/>
    </location>
</feature>
<dbReference type="Proteomes" id="UP000504623">
    <property type="component" value="Unplaced"/>
</dbReference>
<dbReference type="RefSeq" id="XP_006877375.1">
    <property type="nucleotide sequence ID" value="XM_006877313.1"/>
</dbReference>
<dbReference type="GeneID" id="102824718"/>
<sequence length="291" mass="29777">MASPLSPSPPPRDEFAEDKDKHLGNGSGFEIDDHLAASPRPRVAGVLWTRDPSPSPHPYLHPLTPSPRGLTTHARLPAGPLSARPRAGRGRGELRAGSLTGGQPDQSEGAPGGGGGRAGRSRELHRGGGSGRDGAAGGCGEGLRSPRQLPPPGSGLSAVQVGTGAPGGAGWPRDPWQGARGRGRPPLSSHLHPPDPAPRIPPPRSPILPIHPPTPFNVTQPGDCATSTNAPSHLPNLLSPACAPISMPPLIPPRAKEGEETHPGSPGSGAGGVAAVPWRPPAQWAWVPGWH</sequence>
<accession>A0A9B0UDS4</accession>
<evidence type="ECO:0000256" key="1">
    <source>
        <dbReference type="SAM" id="MobiDB-lite"/>
    </source>
</evidence>
<reference evidence="3" key="1">
    <citation type="submission" date="2025-08" db="UniProtKB">
        <authorList>
            <consortium name="RefSeq"/>
        </authorList>
    </citation>
    <scope>IDENTIFICATION</scope>
    <source>
        <tissue evidence="3">Spleen</tissue>
    </source>
</reference>
<feature type="compositionally biased region" description="Gly residues" evidence="1">
    <location>
        <begin position="127"/>
        <end position="141"/>
    </location>
</feature>
<organism evidence="2 3">
    <name type="scientific">Chrysochloris asiatica</name>
    <name type="common">Cape golden mole</name>
    <dbReference type="NCBI Taxonomy" id="185453"/>
    <lineage>
        <taxon>Eukaryota</taxon>
        <taxon>Metazoa</taxon>
        <taxon>Chordata</taxon>
        <taxon>Craniata</taxon>
        <taxon>Vertebrata</taxon>
        <taxon>Euteleostomi</taxon>
        <taxon>Mammalia</taxon>
        <taxon>Eutheria</taxon>
        <taxon>Afrotheria</taxon>
        <taxon>Chrysochloridae</taxon>
        <taxon>Chrysochlorinae</taxon>
        <taxon>Chrysochloris</taxon>
    </lineage>
</organism>
<feature type="region of interest" description="Disordered" evidence="1">
    <location>
        <begin position="1"/>
        <end position="276"/>
    </location>
</feature>
<name>A0A9B0UDS4_CHRAS</name>
<evidence type="ECO:0000313" key="2">
    <source>
        <dbReference type="Proteomes" id="UP000504623"/>
    </source>
</evidence>
<gene>
    <name evidence="3" type="primary">LOC102824718</name>
</gene>
<proteinExistence type="predicted"/>
<feature type="compositionally biased region" description="Basic and acidic residues" evidence="1">
    <location>
        <begin position="11"/>
        <end position="23"/>
    </location>
</feature>
<feature type="compositionally biased region" description="Pro residues" evidence="1">
    <location>
        <begin position="194"/>
        <end position="215"/>
    </location>
</feature>
<dbReference type="AlphaFoldDB" id="A0A9B0UDS4"/>
<feature type="compositionally biased region" description="Low complexity" evidence="1">
    <location>
        <begin position="74"/>
        <end position="85"/>
    </location>
</feature>
<feature type="compositionally biased region" description="Pro residues" evidence="1">
    <location>
        <begin position="1"/>
        <end position="10"/>
    </location>
</feature>